<dbReference type="SUPFAM" id="SSF51120">
    <property type="entry name" value="beta-Roll"/>
    <property type="match status" value="2"/>
</dbReference>
<evidence type="ECO:0000313" key="5">
    <source>
        <dbReference type="Proteomes" id="UP000193224"/>
    </source>
</evidence>
<feature type="compositionally biased region" description="Polar residues" evidence="3">
    <location>
        <begin position="75"/>
        <end position="85"/>
    </location>
</feature>
<dbReference type="EMBL" id="FWXB01000007">
    <property type="protein sequence ID" value="SMC12335.1"/>
    <property type="molecule type" value="Genomic_DNA"/>
</dbReference>
<evidence type="ECO:0000256" key="1">
    <source>
        <dbReference type="ARBA" id="ARBA00004613"/>
    </source>
</evidence>
<protein>
    <submittedName>
        <fullName evidence="4">Hemolysin, chromosomal</fullName>
    </submittedName>
</protein>
<reference evidence="4 5" key="1">
    <citation type="submission" date="2017-03" db="EMBL/GenBank/DDBJ databases">
        <authorList>
            <person name="Afonso C.L."/>
            <person name="Miller P.J."/>
            <person name="Scott M.A."/>
            <person name="Spackman E."/>
            <person name="Goraichik I."/>
            <person name="Dimitrov K.M."/>
            <person name="Suarez D.L."/>
            <person name="Swayne D.E."/>
        </authorList>
    </citation>
    <scope>NUCLEOTIDE SEQUENCE [LARGE SCALE GENOMIC DNA]</scope>
    <source>
        <strain evidence="4 5">CECT 7745</strain>
    </source>
</reference>
<dbReference type="GO" id="GO:0005509">
    <property type="term" value="F:calcium ion binding"/>
    <property type="evidence" value="ECO:0007669"/>
    <property type="project" value="InterPro"/>
</dbReference>
<keyword evidence="2" id="KW-0964">Secreted</keyword>
<name>A0A1X7BRV5_9RHOB</name>
<accession>A0A1X7BRV5</accession>
<evidence type="ECO:0000256" key="3">
    <source>
        <dbReference type="SAM" id="MobiDB-lite"/>
    </source>
</evidence>
<feature type="compositionally biased region" description="Polar residues" evidence="3">
    <location>
        <begin position="49"/>
        <end position="64"/>
    </location>
</feature>
<dbReference type="Pfam" id="PF00353">
    <property type="entry name" value="HemolysinCabind"/>
    <property type="match status" value="2"/>
</dbReference>
<organism evidence="4 5">
    <name type="scientific">Roseovarius aestuarii</name>
    <dbReference type="NCBI Taxonomy" id="475083"/>
    <lineage>
        <taxon>Bacteria</taxon>
        <taxon>Pseudomonadati</taxon>
        <taxon>Pseudomonadota</taxon>
        <taxon>Alphaproteobacteria</taxon>
        <taxon>Rhodobacterales</taxon>
        <taxon>Roseobacteraceae</taxon>
        <taxon>Roseovarius</taxon>
    </lineage>
</organism>
<dbReference type="GO" id="GO:0005576">
    <property type="term" value="C:extracellular region"/>
    <property type="evidence" value="ECO:0007669"/>
    <property type="project" value="UniProtKB-SubCell"/>
</dbReference>
<sequence length="220" mass="22783">MATYNFTGFAPDAFSQPTGSTMQLEPDWDGQDDGYDFEITDDESDFQGDANNNETGDDTSQQTAVVRDETYDQDGPNTITGTTNDDTLRGGGGNDSIEGGEGEDSIDGGAGDDSIYGDAGNDTMSGGDGTGYGDSIDASATTDGTEIETGGGDDTITGGQGDDRLLGEDDADTFIVEDNFGNDTIDLTNLSGPVTVTYSGEEAGTITDGTYSSKFSVRDQ</sequence>
<dbReference type="PANTHER" id="PTHR38340">
    <property type="entry name" value="S-LAYER PROTEIN"/>
    <property type="match status" value="1"/>
</dbReference>
<dbReference type="InterPro" id="IPR001343">
    <property type="entry name" value="Hemolysn_Ca-bd"/>
</dbReference>
<dbReference type="PRINTS" id="PR00313">
    <property type="entry name" value="CABNDNGRPT"/>
</dbReference>
<dbReference type="PANTHER" id="PTHR38340:SF1">
    <property type="entry name" value="S-LAYER PROTEIN"/>
    <property type="match status" value="1"/>
</dbReference>
<feature type="compositionally biased region" description="Acidic residues" evidence="3">
    <location>
        <begin position="26"/>
        <end position="46"/>
    </location>
</feature>
<evidence type="ECO:0000313" key="4">
    <source>
        <dbReference type="EMBL" id="SMC12335.1"/>
    </source>
</evidence>
<dbReference type="PROSITE" id="PS00330">
    <property type="entry name" value="HEMOLYSIN_CALCIUM"/>
    <property type="match status" value="2"/>
</dbReference>
<dbReference type="InterPro" id="IPR018511">
    <property type="entry name" value="Hemolysin-typ_Ca-bd_CS"/>
</dbReference>
<feature type="region of interest" description="Disordered" evidence="3">
    <location>
        <begin position="1"/>
        <end position="170"/>
    </location>
</feature>
<dbReference type="InterPro" id="IPR050557">
    <property type="entry name" value="RTX_toxin/Mannuronan_C5-epim"/>
</dbReference>
<dbReference type="InterPro" id="IPR011049">
    <property type="entry name" value="Serralysin-like_metalloprot_C"/>
</dbReference>
<evidence type="ECO:0000256" key="2">
    <source>
        <dbReference type="ARBA" id="ARBA00022525"/>
    </source>
</evidence>
<dbReference type="AlphaFoldDB" id="A0A1X7BRV5"/>
<proteinExistence type="predicted"/>
<gene>
    <name evidence="4" type="primary">hlyA_2</name>
    <name evidence="4" type="ORF">ROA7745_02159</name>
</gene>
<keyword evidence="5" id="KW-1185">Reference proteome</keyword>
<dbReference type="RefSeq" id="WP_085800295.1">
    <property type="nucleotide sequence ID" value="NZ_FWXB01000007.1"/>
</dbReference>
<dbReference type="Gene3D" id="2.150.10.10">
    <property type="entry name" value="Serralysin-like metalloprotease, C-terminal"/>
    <property type="match status" value="2"/>
</dbReference>
<comment type="subcellular location">
    <subcellularLocation>
        <location evidence="1">Secreted</location>
    </subcellularLocation>
</comment>
<dbReference type="Proteomes" id="UP000193224">
    <property type="component" value="Unassembled WGS sequence"/>
</dbReference>